<dbReference type="Proteomes" id="UP000641803">
    <property type="component" value="Unassembled WGS sequence"/>
</dbReference>
<keyword evidence="1" id="KW-0732">Signal</keyword>
<evidence type="ECO:0000313" key="3">
    <source>
        <dbReference type="Proteomes" id="UP000641803"/>
    </source>
</evidence>
<proteinExistence type="predicted"/>
<protein>
    <submittedName>
        <fullName evidence="2">Uncharacterized protein</fullName>
    </submittedName>
</protein>
<name>A0ABR8RUS3_9CELL</name>
<sequence length="195" mass="21220">MRRLATMLLAALSLAALAGCAPSLEERRESLQESIATVDGVAYADVAGSGIRVSAEEGVSAEDATEILDEVRSLVIEDDPEDVPTVDVWFTGPEDRAWIGSWAFGAIAQEGFDQQAQFVASLSEWAGINAADAPFSKIRLEVSDPTTDRFPDQFVSIQAYEMSGPPSEQDRAELLDLWVKSGGDPDVYIHWRNRS</sequence>
<reference evidence="2 3" key="1">
    <citation type="submission" date="2020-08" db="EMBL/GenBank/DDBJ databases">
        <title>A Genomic Blueprint of the Chicken Gut Microbiome.</title>
        <authorList>
            <person name="Gilroy R."/>
            <person name="Ravi A."/>
            <person name="Getino M."/>
            <person name="Pursley I."/>
            <person name="Horton D.L."/>
            <person name="Alikhan N.-F."/>
            <person name="Baker D."/>
            <person name="Gharbi K."/>
            <person name="Hall N."/>
            <person name="Watson M."/>
            <person name="Adriaenssens E.M."/>
            <person name="Foster-Nyarko E."/>
            <person name="Jarju S."/>
            <person name="Secka A."/>
            <person name="Antonio M."/>
            <person name="Oren A."/>
            <person name="Chaudhuri R."/>
            <person name="La Ragione R.M."/>
            <person name="Hildebrand F."/>
            <person name="Pallen M.J."/>
        </authorList>
    </citation>
    <scope>NUCLEOTIDE SEQUENCE [LARGE SCALE GENOMIC DNA]</scope>
    <source>
        <strain evidence="2 3">Sa4CUA1</strain>
    </source>
</reference>
<organism evidence="2 3">
    <name type="scientific">Oerskovia rustica</name>
    <dbReference type="NCBI Taxonomy" id="2762237"/>
    <lineage>
        <taxon>Bacteria</taxon>
        <taxon>Bacillati</taxon>
        <taxon>Actinomycetota</taxon>
        <taxon>Actinomycetes</taxon>
        <taxon>Micrococcales</taxon>
        <taxon>Cellulomonadaceae</taxon>
        <taxon>Oerskovia</taxon>
    </lineage>
</organism>
<keyword evidence="3" id="KW-1185">Reference proteome</keyword>
<evidence type="ECO:0000313" key="2">
    <source>
        <dbReference type="EMBL" id="MBD7951536.1"/>
    </source>
</evidence>
<evidence type="ECO:0000256" key="1">
    <source>
        <dbReference type="SAM" id="SignalP"/>
    </source>
</evidence>
<feature type="signal peptide" evidence="1">
    <location>
        <begin position="1"/>
        <end position="18"/>
    </location>
</feature>
<feature type="chain" id="PRO_5045990560" evidence="1">
    <location>
        <begin position="19"/>
        <end position="195"/>
    </location>
</feature>
<dbReference type="RefSeq" id="WP_191796813.1">
    <property type="nucleotide sequence ID" value="NZ_JACSQQ010000024.1"/>
</dbReference>
<gene>
    <name evidence="2" type="ORF">H9652_14115</name>
</gene>
<accession>A0ABR8RUS3</accession>
<dbReference type="EMBL" id="JACSQQ010000024">
    <property type="protein sequence ID" value="MBD7951536.1"/>
    <property type="molecule type" value="Genomic_DNA"/>
</dbReference>
<comment type="caution">
    <text evidence="2">The sequence shown here is derived from an EMBL/GenBank/DDBJ whole genome shotgun (WGS) entry which is preliminary data.</text>
</comment>
<dbReference type="PROSITE" id="PS51257">
    <property type="entry name" value="PROKAR_LIPOPROTEIN"/>
    <property type="match status" value="1"/>
</dbReference>